<organism evidence="1 2">
    <name type="scientific">Bursaphelenchus okinawaensis</name>
    <dbReference type="NCBI Taxonomy" id="465554"/>
    <lineage>
        <taxon>Eukaryota</taxon>
        <taxon>Metazoa</taxon>
        <taxon>Ecdysozoa</taxon>
        <taxon>Nematoda</taxon>
        <taxon>Chromadorea</taxon>
        <taxon>Rhabditida</taxon>
        <taxon>Tylenchina</taxon>
        <taxon>Tylenchomorpha</taxon>
        <taxon>Aphelenchoidea</taxon>
        <taxon>Aphelenchoididae</taxon>
        <taxon>Bursaphelenchus</taxon>
    </lineage>
</organism>
<dbReference type="Proteomes" id="UP000783686">
    <property type="component" value="Unassembled WGS sequence"/>
</dbReference>
<evidence type="ECO:0000313" key="1">
    <source>
        <dbReference type="EMBL" id="CAD5207033.1"/>
    </source>
</evidence>
<comment type="caution">
    <text evidence="1">The sequence shown here is derived from an EMBL/GenBank/DDBJ whole genome shotgun (WGS) entry which is preliminary data.</text>
</comment>
<dbReference type="OrthoDB" id="10608534at2759"/>
<keyword evidence="2" id="KW-1185">Reference proteome</keyword>
<dbReference type="EMBL" id="CAJFDH010000001">
    <property type="protein sequence ID" value="CAD5207033.1"/>
    <property type="molecule type" value="Genomic_DNA"/>
</dbReference>
<dbReference type="EMBL" id="CAJFCW020000001">
    <property type="protein sequence ID" value="CAG9084106.1"/>
    <property type="molecule type" value="Genomic_DNA"/>
</dbReference>
<dbReference type="AlphaFoldDB" id="A0A811JU71"/>
<accession>A0A811JU71</accession>
<protein>
    <submittedName>
        <fullName evidence="1">Uncharacterized protein</fullName>
    </submittedName>
</protein>
<proteinExistence type="predicted"/>
<gene>
    <name evidence="1" type="ORF">BOKJ2_LOCUS1717</name>
</gene>
<name>A0A811JU71_9BILA</name>
<dbReference type="Proteomes" id="UP000614601">
    <property type="component" value="Unassembled WGS sequence"/>
</dbReference>
<sequence>MTSFLNSKALSPEAFSYFGDYIIQNWQKRISVRPGYFDVNCINLVWFTCISQKAALFVRRRNLFCLRIRASYRKITDVRVGVMINFEKIKTRDEITEYDYQLLNKRYQEILMVCMPVFSGISFQIDMDRNSIITFYGYSCRKASQAYYDTMNSLIHSKLKINQEMVNYFLNMMKEHLFTVDFCTSDNTCYYRVFPVLMELESIDFRRLSIRIEGGLNPCTLRLLKKHSVKHLELLPCAWQLYLLPKIRIDHAFTVEKLTVNFLYLNQESLLDKIVDRMEVFMELVSIYVEMDVFELKLEISFILNKSSVVRTFDRIIGNTMNPAVEYMAEVAVAQCAYGVRGDVNLHDFEEWD</sequence>
<reference evidence="1" key="1">
    <citation type="submission" date="2020-09" db="EMBL/GenBank/DDBJ databases">
        <authorList>
            <person name="Kikuchi T."/>
        </authorList>
    </citation>
    <scope>NUCLEOTIDE SEQUENCE</scope>
    <source>
        <strain evidence="1">SH1</strain>
    </source>
</reference>
<evidence type="ECO:0000313" key="2">
    <source>
        <dbReference type="Proteomes" id="UP000614601"/>
    </source>
</evidence>